<keyword evidence="2" id="KW-0812">Transmembrane</keyword>
<dbReference type="GO" id="GO:0006612">
    <property type="term" value="P:protein targeting to membrane"/>
    <property type="evidence" value="ECO:0007669"/>
    <property type="project" value="TreeGrafter"/>
</dbReference>
<keyword evidence="9" id="KW-0675">Receptor</keyword>
<organism evidence="9">
    <name type="scientific">Nothobranchius korthausae</name>
    <dbReference type="NCBI Taxonomy" id="1143690"/>
    <lineage>
        <taxon>Eukaryota</taxon>
        <taxon>Metazoa</taxon>
        <taxon>Chordata</taxon>
        <taxon>Craniata</taxon>
        <taxon>Vertebrata</taxon>
        <taxon>Euteleostomi</taxon>
        <taxon>Actinopterygii</taxon>
        <taxon>Neopterygii</taxon>
        <taxon>Teleostei</taxon>
        <taxon>Neoteleostei</taxon>
        <taxon>Acanthomorphata</taxon>
        <taxon>Ovalentaria</taxon>
        <taxon>Atherinomorphae</taxon>
        <taxon>Cyprinodontiformes</taxon>
        <taxon>Nothobranchiidae</taxon>
        <taxon>Nothobranchius</taxon>
    </lineage>
</organism>
<sequence length="178" mass="20692">MVNKSTRPTAGWAPSLWRDTFVELLDDELEHGDDWFLNFNYTLTDKISEEEKKRGLKVFQSHTHGKFQCQSCRRFWSSAHVSLVFHYRLRKKRGIAVMRPFGQACLDCKGRFSLPVFSKDDVEKVLLKLFSKIRKNIYGERDEVDEAPPSEKVFTKPHVSELCEACQTQGTCSQRDDP</sequence>
<dbReference type="EMBL" id="HAEC01001903">
    <property type="protein sequence ID" value="SBQ69980.1"/>
    <property type="molecule type" value="Transcribed_RNA"/>
</dbReference>
<dbReference type="GO" id="GO:0008270">
    <property type="term" value="F:zinc ion binding"/>
    <property type="evidence" value="ECO:0007669"/>
    <property type="project" value="UniProtKB-KW"/>
</dbReference>
<comment type="subcellular location">
    <subcellularLocation>
        <location evidence="1">Membrane</location>
        <topology evidence="1">Single-pass membrane protein</topology>
    </subcellularLocation>
</comment>
<dbReference type="GO" id="GO:0031849">
    <property type="term" value="F:olfactory receptor binding"/>
    <property type="evidence" value="ECO:0007669"/>
    <property type="project" value="TreeGrafter"/>
</dbReference>
<evidence type="ECO:0000313" key="9">
    <source>
        <dbReference type="EMBL" id="SBQ69980.1"/>
    </source>
</evidence>
<evidence type="ECO:0000256" key="3">
    <source>
        <dbReference type="ARBA" id="ARBA00022723"/>
    </source>
</evidence>
<dbReference type="AlphaFoldDB" id="A0A1A8GE02"/>
<gene>
    <name evidence="9" type="primary">OLA.23920</name>
</gene>
<keyword evidence="4" id="KW-0863">Zinc-finger</keyword>
<name>A0A1A8GE02_9TELE</name>
<dbReference type="PANTHER" id="PTHR14402">
    <property type="entry name" value="RECEPTOR TRANSPORTING PROTEIN"/>
    <property type="match status" value="1"/>
</dbReference>
<dbReference type="EMBL" id="HAEB01019695">
    <property type="protein sequence ID" value="SBQ66222.1"/>
    <property type="molecule type" value="Transcribed_RNA"/>
</dbReference>
<dbReference type="GO" id="GO:0051205">
    <property type="term" value="P:protein insertion into membrane"/>
    <property type="evidence" value="ECO:0007669"/>
    <property type="project" value="TreeGrafter"/>
</dbReference>
<evidence type="ECO:0000256" key="6">
    <source>
        <dbReference type="ARBA" id="ARBA00022989"/>
    </source>
</evidence>
<evidence type="ECO:0000256" key="4">
    <source>
        <dbReference type="ARBA" id="ARBA00022771"/>
    </source>
</evidence>
<keyword evidence="7" id="KW-0472">Membrane</keyword>
<feature type="domain" description="3CxxC-type" evidence="8">
    <location>
        <begin position="62"/>
        <end position="169"/>
    </location>
</feature>
<accession>A0A1A8GE02</accession>
<evidence type="ECO:0000256" key="1">
    <source>
        <dbReference type="ARBA" id="ARBA00004167"/>
    </source>
</evidence>
<dbReference type="Pfam" id="PF13695">
    <property type="entry name" value="Zn_ribbon_3CxxC"/>
    <property type="match status" value="1"/>
</dbReference>
<dbReference type="GO" id="GO:0016020">
    <property type="term" value="C:membrane"/>
    <property type="evidence" value="ECO:0007669"/>
    <property type="project" value="UniProtKB-SubCell"/>
</dbReference>
<dbReference type="SMART" id="SM01328">
    <property type="entry name" value="zf-3CxxC"/>
    <property type="match status" value="1"/>
</dbReference>
<reference evidence="9" key="2">
    <citation type="submission" date="2016-06" db="EMBL/GenBank/DDBJ databases">
        <title>The genome of a short-lived fish provides insights into sex chromosome evolution and the genetic control of aging.</title>
        <authorList>
            <person name="Reichwald K."/>
            <person name="Felder M."/>
            <person name="Petzold A."/>
            <person name="Koch P."/>
            <person name="Groth M."/>
            <person name="Platzer M."/>
        </authorList>
    </citation>
    <scope>NUCLEOTIDE SEQUENCE</scope>
    <source>
        <tissue evidence="9">Brain</tissue>
    </source>
</reference>
<evidence type="ECO:0000259" key="8">
    <source>
        <dbReference type="SMART" id="SM01328"/>
    </source>
</evidence>
<dbReference type="PANTHER" id="PTHR14402:SF20">
    <property type="entry name" value="RECEPTOR-TRANSPORTING PROTEIN 2"/>
    <property type="match status" value="1"/>
</dbReference>
<keyword evidence="5" id="KW-0862">Zinc</keyword>
<dbReference type="InterPro" id="IPR026096">
    <property type="entry name" value="R-trans_p"/>
</dbReference>
<dbReference type="InterPro" id="IPR027377">
    <property type="entry name" value="ZAR1/RTP1-5-like_Znf-3CxxC"/>
</dbReference>
<proteinExistence type="predicted"/>
<evidence type="ECO:0000256" key="5">
    <source>
        <dbReference type="ARBA" id="ARBA00022833"/>
    </source>
</evidence>
<protein>
    <submittedName>
        <fullName evidence="9">Receptor (Chemosensory) transporter protein 2</fullName>
    </submittedName>
</protein>
<keyword evidence="6" id="KW-1133">Transmembrane helix</keyword>
<keyword evidence="3" id="KW-0479">Metal-binding</keyword>
<evidence type="ECO:0000256" key="7">
    <source>
        <dbReference type="ARBA" id="ARBA00023136"/>
    </source>
</evidence>
<evidence type="ECO:0000256" key="2">
    <source>
        <dbReference type="ARBA" id="ARBA00022692"/>
    </source>
</evidence>
<reference evidence="9" key="1">
    <citation type="submission" date="2016-05" db="EMBL/GenBank/DDBJ databases">
        <authorList>
            <person name="Lavstsen T."/>
            <person name="Jespersen J.S."/>
        </authorList>
    </citation>
    <scope>NUCLEOTIDE SEQUENCE</scope>
    <source>
        <tissue evidence="9">Brain</tissue>
    </source>
</reference>